<keyword evidence="3 4" id="KW-0067">ATP-binding</keyword>
<dbReference type="InterPro" id="IPR036451">
    <property type="entry name" value="CblAdoTrfase-like_sf"/>
</dbReference>
<organism evidence="6 7">
    <name type="scientific">Candidatus Vogelbacteria bacterium CG10_big_fil_rev_8_21_14_0_10_45_14</name>
    <dbReference type="NCBI Taxonomy" id="1975042"/>
    <lineage>
        <taxon>Bacteria</taxon>
        <taxon>Candidatus Vogeliibacteriota</taxon>
    </lineage>
</organism>
<evidence type="ECO:0000256" key="4">
    <source>
        <dbReference type="RuleBase" id="RU366026"/>
    </source>
</evidence>
<protein>
    <recommendedName>
        <fullName evidence="4">Corrinoid adenosyltransferase</fullName>
        <ecNumber evidence="4">2.5.1.17</ecNumber>
    </recommendedName>
    <alternativeName>
        <fullName evidence="4">Cob(II)alamin adenosyltransferase</fullName>
    </alternativeName>
    <alternativeName>
        <fullName evidence="4">Cob(II)yrinic acid a,c-diamide adenosyltransferase</fullName>
    </alternativeName>
    <alternativeName>
        <fullName evidence="4">Cobinamide/cobalamin adenosyltransferase</fullName>
    </alternativeName>
</protein>
<comment type="pathway">
    <text evidence="4">Cofactor biosynthesis; adenosylcobalamin biosynthesis; adenosylcobalamin from cob(II)yrinate a,c-diamide: step 2/7.</text>
</comment>
<comment type="similarity">
    <text evidence="4">Belongs to the Cob(I)alamin adenosyltransferase family.</text>
</comment>
<evidence type="ECO:0000259" key="5">
    <source>
        <dbReference type="Pfam" id="PF01923"/>
    </source>
</evidence>
<comment type="catalytic activity">
    <reaction evidence="4">
        <text>2 cob(II)alamin + reduced [electron-transfer flavoprotein] + 2 ATP = 2 adenosylcob(III)alamin + 2 triphosphate + oxidized [electron-transfer flavoprotein] + 3 H(+)</text>
        <dbReference type="Rhea" id="RHEA:28671"/>
        <dbReference type="Rhea" id="RHEA-COMP:10685"/>
        <dbReference type="Rhea" id="RHEA-COMP:10686"/>
        <dbReference type="ChEBI" id="CHEBI:15378"/>
        <dbReference type="ChEBI" id="CHEBI:16304"/>
        <dbReference type="ChEBI" id="CHEBI:18036"/>
        <dbReference type="ChEBI" id="CHEBI:18408"/>
        <dbReference type="ChEBI" id="CHEBI:30616"/>
        <dbReference type="ChEBI" id="CHEBI:57692"/>
        <dbReference type="ChEBI" id="CHEBI:58307"/>
        <dbReference type="EC" id="2.5.1.17"/>
    </reaction>
</comment>
<evidence type="ECO:0000313" key="6">
    <source>
        <dbReference type="EMBL" id="PIR46789.1"/>
    </source>
</evidence>
<dbReference type="EC" id="2.5.1.17" evidence="4"/>
<feature type="domain" description="Cobalamin adenosyltransferase-like" evidence="5">
    <location>
        <begin position="5"/>
        <end position="162"/>
    </location>
</feature>
<gene>
    <name evidence="6" type="ORF">COV07_02300</name>
</gene>
<keyword evidence="1 4" id="KW-0808">Transferase</keyword>
<dbReference type="InterPro" id="IPR029499">
    <property type="entry name" value="PduO-typ"/>
</dbReference>
<dbReference type="Gene3D" id="1.20.1200.10">
    <property type="entry name" value="Cobalamin adenosyltransferase-like"/>
    <property type="match status" value="1"/>
</dbReference>
<dbReference type="NCBIfam" id="TIGR00636">
    <property type="entry name" value="PduO_Nterm"/>
    <property type="match status" value="1"/>
</dbReference>
<dbReference type="InterPro" id="IPR016030">
    <property type="entry name" value="CblAdoTrfase-like"/>
</dbReference>
<evidence type="ECO:0000256" key="1">
    <source>
        <dbReference type="ARBA" id="ARBA00022679"/>
    </source>
</evidence>
<keyword evidence="2 4" id="KW-0547">Nucleotide-binding</keyword>
<evidence type="ECO:0000256" key="2">
    <source>
        <dbReference type="ARBA" id="ARBA00022741"/>
    </source>
</evidence>
<dbReference type="GO" id="GO:0008817">
    <property type="term" value="F:corrinoid adenosyltransferase activity"/>
    <property type="evidence" value="ECO:0007669"/>
    <property type="project" value="UniProtKB-UniRule"/>
</dbReference>
<proteinExistence type="inferred from homology"/>
<dbReference type="UniPathway" id="UPA00148">
    <property type="reaction ID" value="UER00233"/>
</dbReference>
<dbReference type="SUPFAM" id="SSF89028">
    <property type="entry name" value="Cobalamin adenosyltransferase-like"/>
    <property type="match status" value="1"/>
</dbReference>
<dbReference type="Proteomes" id="UP000230833">
    <property type="component" value="Unassembled WGS sequence"/>
</dbReference>
<dbReference type="PANTHER" id="PTHR12213:SF0">
    <property type="entry name" value="CORRINOID ADENOSYLTRANSFERASE MMAB"/>
    <property type="match status" value="1"/>
</dbReference>
<dbReference type="EMBL" id="PCYL01000028">
    <property type="protein sequence ID" value="PIR46789.1"/>
    <property type="molecule type" value="Genomic_DNA"/>
</dbReference>
<dbReference type="GO" id="GO:0009236">
    <property type="term" value="P:cobalamin biosynthetic process"/>
    <property type="evidence" value="ECO:0007669"/>
    <property type="project" value="UniProtKB-UniRule"/>
</dbReference>
<comment type="caution">
    <text evidence="6">The sequence shown here is derived from an EMBL/GenBank/DDBJ whole genome shotgun (WGS) entry which is preliminary data.</text>
</comment>
<reference evidence="6 7" key="1">
    <citation type="submission" date="2017-09" db="EMBL/GenBank/DDBJ databases">
        <title>Depth-based differentiation of microbial function through sediment-hosted aquifers and enrichment of novel symbionts in the deep terrestrial subsurface.</title>
        <authorList>
            <person name="Probst A.J."/>
            <person name="Ladd B."/>
            <person name="Jarett J.K."/>
            <person name="Geller-Mcgrath D.E."/>
            <person name="Sieber C.M."/>
            <person name="Emerson J.B."/>
            <person name="Anantharaman K."/>
            <person name="Thomas B.C."/>
            <person name="Malmstrom R."/>
            <person name="Stieglmeier M."/>
            <person name="Klingl A."/>
            <person name="Woyke T."/>
            <person name="Ryan C.M."/>
            <person name="Banfield J.F."/>
        </authorList>
    </citation>
    <scope>NUCLEOTIDE SEQUENCE [LARGE SCALE GENOMIC DNA]</scope>
    <source>
        <strain evidence="6">CG10_big_fil_rev_8_21_14_0_10_45_14</strain>
    </source>
</reference>
<keyword evidence="4" id="KW-0169">Cobalamin biosynthesis</keyword>
<dbReference type="PANTHER" id="PTHR12213">
    <property type="entry name" value="CORRINOID ADENOSYLTRANSFERASE"/>
    <property type="match status" value="1"/>
</dbReference>
<dbReference type="AlphaFoldDB" id="A0A2H0RJR6"/>
<dbReference type="Pfam" id="PF01923">
    <property type="entry name" value="Cob_adeno_trans"/>
    <property type="match status" value="1"/>
</dbReference>
<sequence length="178" mass="19493">MTTWFTGKGDDGNSTDFASPERESKASLLFEALGDLDETVSLIGVCRSKVVDDVGKVLFAVQENLFTVQAELAGSDMRLSEAEVREVEVLIQEMGATIPNITTFLIPGDSETEAHLDHARTVVRRAERSLVRLKESGSDRVSSASLAYLNRLSSLLYLLARLEAHKCGINEKAPSYTK</sequence>
<accession>A0A2H0RJR6</accession>
<evidence type="ECO:0000256" key="3">
    <source>
        <dbReference type="ARBA" id="ARBA00022840"/>
    </source>
</evidence>
<name>A0A2H0RJR6_9BACT</name>
<comment type="catalytic activity">
    <reaction evidence="4">
        <text>2 cob(II)yrinate a,c diamide + reduced [electron-transfer flavoprotein] + 2 ATP = 2 adenosylcob(III)yrinate a,c-diamide + 2 triphosphate + oxidized [electron-transfer flavoprotein] + 3 H(+)</text>
        <dbReference type="Rhea" id="RHEA:11528"/>
        <dbReference type="Rhea" id="RHEA-COMP:10685"/>
        <dbReference type="Rhea" id="RHEA-COMP:10686"/>
        <dbReference type="ChEBI" id="CHEBI:15378"/>
        <dbReference type="ChEBI" id="CHEBI:18036"/>
        <dbReference type="ChEBI" id="CHEBI:30616"/>
        <dbReference type="ChEBI" id="CHEBI:57692"/>
        <dbReference type="ChEBI" id="CHEBI:58307"/>
        <dbReference type="ChEBI" id="CHEBI:58503"/>
        <dbReference type="ChEBI" id="CHEBI:58537"/>
        <dbReference type="EC" id="2.5.1.17"/>
    </reaction>
</comment>
<dbReference type="GO" id="GO:0005524">
    <property type="term" value="F:ATP binding"/>
    <property type="evidence" value="ECO:0007669"/>
    <property type="project" value="UniProtKB-UniRule"/>
</dbReference>
<evidence type="ECO:0000313" key="7">
    <source>
        <dbReference type="Proteomes" id="UP000230833"/>
    </source>
</evidence>